<reference evidence="2" key="1">
    <citation type="journal article" date="2022" name="Int. J. Mol. Sci.">
        <title>Draft Genome of Tanacetum Coccineum: Genomic Comparison of Closely Related Tanacetum-Family Plants.</title>
        <authorList>
            <person name="Yamashiro T."/>
            <person name="Shiraishi A."/>
            <person name="Nakayama K."/>
            <person name="Satake H."/>
        </authorList>
    </citation>
    <scope>NUCLEOTIDE SEQUENCE</scope>
</reference>
<feature type="signal peptide" evidence="1">
    <location>
        <begin position="1"/>
        <end position="18"/>
    </location>
</feature>
<comment type="caution">
    <text evidence="2">The sequence shown here is derived from an EMBL/GenBank/DDBJ whole genome shotgun (WGS) entry which is preliminary data.</text>
</comment>
<protein>
    <submittedName>
        <fullName evidence="2">Uncharacterized protein</fullName>
    </submittedName>
</protein>
<keyword evidence="1" id="KW-0732">Signal</keyword>
<dbReference type="EMBL" id="BQNB010016257">
    <property type="protein sequence ID" value="GJT49667.1"/>
    <property type="molecule type" value="Genomic_DNA"/>
</dbReference>
<evidence type="ECO:0000313" key="2">
    <source>
        <dbReference type="EMBL" id="GJT49667.1"/>
    </source>
</evidence>
<name>A0ABQ5EFS8_9ASTR</name>
<keyword evidence="3" id="KW-1185">Reference proteome</keyword>
<dbReference type="Proteomes" id="UP001151760">
    <property type="component" value="Unassembled WGS sequence"/>
</dbReference>
<proteinExistence type="predicted"/>
<evidence type="ECO:0000256" key="1">
    <source>
        <dbReference type="SAM" id="SignalP"/>
    </source>
</evidence>
<reference evidence="2" key="2">
    <citation type="submission" date="2022-01" db="EMBL/GenBank/DDBJ databases">
        <authorList>
            <person name="Yamashiro T."/>
            <person name="Shiraishi A."/>
            <person name="Satake H."/>
            <person name="Nakayama K."/>
        </authorList>
    </citation>
    <scope>NUCLEOTIDE SEQUENCE</scope>
</reference>
<gene>
    <name evidence="2" type="ORF">Tco_0975824</name>
</gene>
<organism evidence="2 3">
    <name type="scientific">Tanacetum coccineum</name>
    <dbReference type="NCBI Taxonomy" id="301880"/>
    <lineage>
        <taxon>Eukaryota</taxon>
        <taxon>Viridiplantae</taxon>
        <taxon>Streptophyta</taxon>
        <taxon>Embryophyta</taxon>
        <taxon>Tracheophyta</taxon>
        <taxon>Spermatophyta</taxon>
        <taxon>Magnoliopsida</taxon>
        <taxon>eudicotyledons</taxon>
        <taxon>Gunneridae</taxon>
        <taxon>Pentapetalae</taxon>
        <taxon>asterids</taxon>
        <taxon>campanulids</taxon>
        <taxon>Asterales</taxon>
        <taxon>Asteraceae</taxon>
        <taxon>Asteroideae</taxon>
        <taxon>Anthemideae</taxon>
        <taxon>Anthemidinae</taxon>
        <taxon>Tanacetum</taxon>
    </lineage>
</organism>
<evidence type="ECO:0000313" key="3">
    <source>
        <dbReference type="Proteomes" id="UP001151760"/>
    </source>
</evidence>
<feature type="chain" id="PRO_5046182353" evidence="1">
    <location>
        <begin position="19"/>
        <end position="140"/>
    </location>
</feature>
<accession>A0ABQ5EFS8</accession>
<sequence length="140" mass="15957">MVKSLMLWLCKLWKHGNIQLLVSQFCSDGLVDPLYNVYCKTTTAKEFGSHWNASTSQKMLVTKKFVVISGFWITRWLIKEAVAQSRFRPAVTQAGKNLKKLLKHKLKEMSVEGLGCCLRIERGQQAGSERTLYTPEYAKG</sequence>